<comment type="caution">
    <text evidence="4">The sequence shown here is derived from an EMBL/GenBank/DDBJ whole genome shotgun (WGS) entry which is preliminary data.</text>
</comment>
<evidence type="ECO:0000313" key="4">
    <source>
        <dbReference type="EMBL" id="OQE28280.1"/>
    </source>
</evidence>
<keyword evidence="5" id="KW-1185">Reference proteome</keyword>
<proteinExistence type="predicted"/>
<dbReference type="EMBL" id="MLKD01000003">
    <property type="protein sequence ID" value="OQE28280.1"/>
    <property type="molecule type" value="Genomic_DNA"/>
</dbReference>
<keyword evidence="3" id="KW-0732">Signal</keyword>
<protein>
    <submittedName>
        <fullName evidence="4">Uncharacterized protein</fullName>
    </submittedName>
</protein>
<evidence type="ECO:0000256" key="1">
    <source>
        <dbReference type="SAM" id="MobiDB-lite"/>
    </source>
</evidence>
<gene>
    <name evidence="4" type="ORF">PENSTE_c003G02764</name>
</gene>
<feature type="compositionally biased region" description="Low complexity" evidence="1">
    <location>
        <begin position="241"/>
        <end position="259"/>
    </location>
</feature>
<keyword evidence="2" id="KW-0812">Transmembrane</keyword>
<feature type="chain" id="PRO_5010692288" evidence="3">
    <location>
        <begin position="24"/>
        <end position="290"/>
    </location>
</feature>
<evidence type="ECO:0000256" key="2">
    <source>
        <dbReference type="SAM" id="Phobius"/>
    </source>
</evidence>
<feature type="signal peptide" evidence="3">
    <location>
        <begin position="1"/>
        <end position="23"/>
    </location>
</feature>
<dbReference type="OrthoDB" id="4366384at2759"/>
<evidence type="ECO:0000313" key="5">
    <source>
        <dbReference type="Proteomes" id="UP000191285"/>
    </source>
</evidence>
<dbReference type="AlphaFoldDB" id="A0A1V6TQV1"/>
<keyword evidence="2" id="KW-1133">Transmembrane helix</keyword>
<reference evidence="5" key="1">
    <citation type="journal article" date="2017" name="Nat. Microbiol.">
        <title>Global analysis of biosynthetic gene clusters reveals vast potential of secondary metabolite production in Penicillium species.</title>
        <authorList>
            <person name="Nielsen J.C."/>
            <person name="Grijseels S."/>
            <person name="Prigent S."/>
            <person name="Ji B."/>
            <person name="Dainat J."/>
            <person name="Nielsen K.F."/>
            <person name="Frisvad J.C."/>
            <person name="Workman M."/>
            <person name="Nielsen J."/>
        </authorList>
    </citation>
    <scope>NUCLEOTIDE SEQUENCE [LARGE SCALE GENOMIC DNA]</scope>
    <source>
        <strain evidence="5">IBT 24891</strain>
    </source>
</reference>
<feature type="region of interest" description="Disordered" evidence="1">
    <location>
        <begin position="232"/>
        <end position="259"/>
    </location>
</feature>
<name>A0A1V6TQV1_9EURO</name>
<feature type="transmembrane region" description="Helical" evidence="2">
    <location>
        <begin position="267"/>
        <end position="287"/>
    </location>
</feature>
<keyword evidence="2" id="KW-0472">Membrane</keyword>
<dbReference type="Proteomes" id="UP000191285">
    <property type="component" value="Unassembled WGS sequence"/>
</dbReference>
<evidence type="ECO:0000256" key="3">
    <source>
        <dbReference type="SAM" id="SignalP"/>
    </source>
</evidence>
<sequence>MNFNLNHMMIVSVLLFLATLVMGSSNVNANEQLHRREGNAQTAVEPSSSTPAPLTVTVTTTETDTVTDYIHTTVSFVNTCSVDSSACTSAEGSPDGPITLIQKTTETSTITVVSTETECTSSGSTAKSSGVGATVTDTECIESTTETLPPATVTECPGEKGGCTPQTPGASNSNPSVTEEFITKTVTQTTCPHSGQCTEKVTTLVTSIDHPGTGTSSMPVPTGGIYINTTEKAVTSKETNPSESTGSKSPSSPTSKATNPPKYNGALALQTIVGQIIVLVGFITLLIEYM</sequence>
<organism evidence="4 5">
    <name type="scientific">Penicillium steckii</name>
    <dbReference type="NCBI Taxonomy" id="303698"/>
    <lineage>
        <taxon>Eukaryota</taxon>
        <taxon>Fungi</taxon>
        <taxon>Dikarya</taxon>
        <taxon>Ascomycota</taxon>
        <taxon>Pezizomycotina</taxon>
        <taxon>Eurotiomycetes</taxon>
        <taxon>Eurotiomycetidae</taxon>
        <taxon>Eurotiales</taxon>
        <taxon>Aspergillaceae</taxon>
        <taxon>Penicillium</taxon>
    </lineage>
</organism>
<accession>A0A1V6TQV1</accession>